<dbReference type="InParanoid" id="G0MAT5"/>
<proteinExistence type="predicted"/>
<organism evidence="2">
    <name type="scientific">Caenorhabditis brenneri</name>
    <name type="common">Nematode worm</name>
    <dbReference type="NCBI Taxonomy" id="135651"/>
    <lineage>
        <taxon>Eukaryota</taxon>
        <taxon>Metazoa</taxon>
        <taxon>Ecdysozoa</taxon>
        <taxon>Nematoda</taxon>
        <taxon>Chromadorea</taxon>
        <taxon>Rhabditida</taxon>
        <taxon>Rhabditina</taxon>
        <taxon>Rhabditomorpha</taxon>
        <taxon>Rhabditoidea</taxon>
        <taxon>Rhabditidae</taxon>
        <taxon>Peloderinae</taxon>
        <taxon>Caenorhabditis</taxon>
    </lineage>
</organism>
<accession>G0MAT5</accession>
<dbReference type="Proteomes" id="UP000008068">
    <property type="component" value="Unassembled WGS sequence"/>
</dbReference>
<evidence type="ECO:0000313" key="1">
    <source>
        <dbReference type="EMBL" id="EGT40583.1"/>
    </source>
</evidence>
<gene>
    <name evidence="1" type="ORF">CAEBREN_06874</name>
</gene>
<name>G0MAT5_CAEBE</name>
<reference evidence="2" key="1">
    <citation type="submission" date="2011-07" db="EMBL/GenBank/DDBJ databases">
        <authorList>
            <consortium name="Caenorhabditis brenneri Sequencing and Analysis Consortium"/>
            <person name="Wilson R.K."/>
        </authorList>
    </citation>
    <scope>NUCLEOTIDE SEQUENCE [LARGE SCALE GENOMIC DNA]</scope>
    <source>
        <strain evidence="2">PB2801</strain>
    </source>
</reference>
<dbReference type="AlphaFoldDB" id="G0MAT5"/>
<protein>
    <submittedName>
        <fullName evidence="1">Uncharacterized protein</fullName>
    </submittedName>
</protein>
<dbReference type="HOGENOM" id="CLU_922054_0_0_1"/>
<evidence type="ECO:0000313" key="2">
    <source>
        <dbReference type="Proteomes" id="UP000008068"/>
    </source>
</evidence>
<keyword evidence="2" id="KW-1185">Reference proteome</keyword>
<dbReference type="EMBL" id="GL379788">
    <property type="protein sequence ID" value="EGT40583.1"/>
    <property type="molecule type" value="Genomic_DNA"/>
</dbReference>
<sequence>MMDQCYEVIVRHIAKRVLREEKIGIEEFPEKIDEKLRNKLVADFKALCDVYGKNFPNLFHEVIGKHHWFQGPNLIQDKLLLGVSMEKETENFRWMTFMINDRAKGELLQEVFGRMNATLSEMDDYTKKIGTSTHGVNWHAWSSKLERQCREYNLRYPPGAFRDQLYKFLTPVHNRIIFGVDEETAADYMKDFGDRTACWEALIQQVEHYKQHYFCGFVYGVLDFWLTNKVELILGPLPPKPSVAVSNAVVAAKRGPGDVISEEEQKSKRRNVLAVEPRRSARIMERNEMKAVQILNEIEDNN</sequence>